<reference evidence="1" key="1">
    <citation type="submission" date="2022-12" db="EMBL/GenBank/DDBJ databases">
        <authorList>
            <person name="Petersen C."/>
        </authorList>
    </citation>
    <scope>NUCLEOTIDE SEQUENCE</scope>
    <source>
        <strain evidence="1">IBT 29495</strain>
    </source>
</reference>
<keyword evidence="2" id="KW-1185">Reference proteome</keyword>
<sequence>MVGIGGGIPPKVRLGDVVVCTPMGQFPSITKQSAYVSTHGLDSVGDGARLSWLYDTGVLGGIEGKVAETCTEVPTVWRALDPGDTPDVDDVDEDEEESCRLCDKTKVVRRKPRDISVHFGLIASGNQVIKDAAFRTKLNKDLGGHVLCIEMEAAGLMNNFPCIVVREICDYADSHKNKDW</sequence>
<dbReference type="GO" id="GO:0009116">
    <property type="term" value="P:nucleoside metabolic process"/>
    <property type="evidence" value="ECO:0007669"/>
    <property type="project" value="InterPro"/>
</dbReference>
<dbReference type="SUPFAM" id="SSF53167">
    <property type="entry name" value="Purine and uridine phosphorylases"/>
    <property type="match status" value="1"/>
</dbReference>
<reference evidence="1" key="2">
    <citation type="journal article" date="2023" name="IMA Fungus">
        <title>Comparative genomic study of the Penicillium genus elucidates a diverse pangenome and 15 lateral gene transfer events.</title>
        <authorList>
            <person name="Petersen C."/>
            <person name="Sorensen T."/>
            <person name="Nielsen M.R."/>
            <person name="Sondergaard T.E."/>
            <person name="Sorensen J.L."/>
            <person name="Fitzpatrick D.A."/>
            <person name="Frisvad J.C."/>
            <person name="Nielsen K.L."/>
        </authorList>
    </citation>
    <scope>NUCLEOTIDE SEQUENCE</scope>
    <source>
        <strain evidence="1">IBT 29495</strain>
    </source>
</reference>
<organism evidence="1 2">
    <name type="scientific">Penicillium fimorum</name>
    <dbReference type="NCBI Taxonomy" id="1882269"/>
    <lineage>
        <taxon>Eukaryota</taxon>
        <taxon>Fungi</taxon>
        <taxon>Dikarya</taxon>
        <taxon>Ascomycota</taxon>
        <taxon>Pezizomycotina</taxon>
        <taxon>Eurotiomycetes</taxon>
        <taxon>Eurotiomycetidae</taxon>
        <taxon>Eurotiales</taxon>
        <taxon>Aspergillaceae</taxon>
        <taxon>Penicillium</taxon>
    </lineage>
</organism>
<dbReference type="EMBL" id="JAPWDS010000006">
    <property type="protein sequence ID" value="KAJ5494503.1"/>
    <property type="molecule type" value="Genomic_DNA"/>
</dbReference>
<dbReference type="InterPro" id="IPR035994">
    <property type="entry name" value="Nucleoside_phosphorylase_sf"/>
</dbReference>
<protein>
    <recommendedName>
        <fullName evidence="3">Nucleoside phosphorylase domain-containing protein</fullName>
    </recommendedName>
</protein>
<evidence type="ECO:0008006" key="3">
    <source>
        <dbReference type="Google" id="ProtNLM"/>
    </source>
</evidence>
<proteinExistence type="predicted"/>
<accession>A0A9W9XKF9</accession>
<dbReference type="Gene3D" id="3.40.50.1580">
    <property type="entry name" value="Nucleoside phosphorylase domain"/>
    <property type="match status" value="1"/>
</dbReference>
<name>A0A9W9XKF9_9EURO</name>
<dbReference type="GO" id="GO:0003824">
    <property type="term" value="F:catalytic activity"/>
    <property type="evidence" value="ECO:0007669"/>
    <property type="project" value="InterPro"/>
</dbReference>
<comment type="caution">
    <text evidence="1">The sequence shown here is derived from an EMBL/GenBank/DDBJ whole genome shotgun (WGS) entry which is preliminary data.</text>
</comment>
<dbReference type="OrthoDB" id="1577640at2759"/>
<dbReference type="PANTHER" id="PTHR46082">
    <property type="entry name" value="ATP/GTP-BINDING PROTEIN-RELATED"/>
    <property type="match status" value="1"/>
</dbReference>
<dbReference type="AlphaFoldDB" id="A0A9W9XKF9"/>
<evidence type="ECO:0000313" key="2">
    <source>
        <dbReference type="Proteomes" id="UP001149954"/>
    </source>
</evidence>
<dbReference type="Proteomes" id="UP001149954">
    <property type="component" value="Unassembled WGS sequence"/>
</dbReference>
<dbReference type="PANTHER" id="PTHR46082:SF11">
    <property type="entry name" value="AAA+ ATPASE DOMAIN-CONTAINING PROTEIN-RELATED"/>
    <property type="match status" value="1"/>
</dbReference>
<gene>
    <name evidence="1" type="ORF">N7463_010590</name>
</gene>
<dbReference type="InterPro" id="IPR053137">
    <property type="entry name" value="NLR-like"/>
</dbReference>
<evidence type="ECO:0000313" key="1">
    <source>
        <dbReference type="EMBL" id="KAJ5494503.1"/>
    </source>
</evidence>